<dbReference type="Proteomes" id="UP000254711">
    <property type="component" value="Unassembled WGS sequence"/>
</dbReference>
<evidence type="ECO:0000313" key="3">
    <source>
        <dbReference type="Proteomes" id="UP000254711"/>
    </source>
</evidence>
<dbReference type="AlphaFoldDB" id="A0A370K3R6"/>
<dbReference type="RefSeq" id="WP_114826159.1">
    <property type="nucleotide sequence ID" value="NZ_QQSY01000005.1"/>
</dbReference>
<keyword evidence="3" id="KW-1185">Reference proteome</keyword>
<name>A0A370K3R6_9GAMM</name>
<reference evidence="2 3" key="1">
    <citation type="submission" date="2018-07" db="EMBL/GenBank/DDBJ databases">
        <title>Dyella solisilvae sp. nov., isolated from the pine and broad-leaved mixed forest soil.</title>
        <authorList>
            <person name="Gao Z."/>
            <person name="Qiu L."/>
        </authorList>
    </citation>
    <scope>NUCLEOTIDE SEQUENCE [LARGE SCALE GENOMIC DNA]</scope>
    <source>
        <strain evidence="2 3">DHG54</strain>
    </source>
</reference>
<proteinExistence type="predicted"/>
<feature type="signal peptide" evidence="1">
    <location>
        <begin position="1"/>
        <end position="24"/>
    </location>
</feature>
<comment type="caution">
    <text evidence="2">The sequence shown here is derived from an EMBL/GenBank/DDBJ whole genome shotgun (WGS) entry which is preliminary data.</text>
</comment>
<accession>A0A370K3R6</accession>
<dbReference type="OrthoDB" id="5950643at2"/>
<organism evidence="2 3">
    <name type="scientific">Dyella solisilvae</name>
    <dbReference type="NCBI Taxonomy" id="1920168"/>
    <lineage>
        <taxon>Bacteria</taxon>
        <taxon>Pseudomonadati</taxon>
        <taxon>Pseudomonadota</taxon>
        <taxon>Gammaproteobacteria</taxon>
        <taxon>Lysobacterales</taxon>
        <taxon>Rhodanobacteraceae</taxon>
        <taxon>Dyella</taxon>
    </lineage>
</organism>
<feature type="chain" id="PRO_5016985574" evidence="1">
    <location>
        <begin position="25"/>
        <end position="195"/>
    </location>
</feature>
<evidence type="ECO:0000313" key="2">
    <source>
        <dbReference type="EMBL" id="RDI97313.1"/>
    </source>
</evidence>
<protein>
    <submittedName>
        <fullName evidence="2">Uncharacterized protein</fullName>
    </submittedName>
</protein>
<dbReference type="Pfam" id="PF21955">
    <property type="entry name" value="CarG-like"/>
    <property type="match status" value="1"/>
</dbReference>
<keyword evidence="1" id="KW-0732">Signal</keyword>
<dbReference type="EMBL" id="QQSY01000005">
    <property type="protein sequence ID" value="RDI97313.1"/>
    <property type="molecule type" value="Genomic_DNA"/>
</dbReference>
<dbReference type="InterPro" id="IPR054139">
    <property type="entry name" value="CarG-like"/>
</dbReference>
<gene>
    <name evidence="2" type="ORF">DVT68_16230</name>
</gene>
<sequence length="195" mass="21541">MKKRWIIVAGLAAALAGRAGLSVAADQKINAEISITNGINRFVLDGKEFLAFRAWRENFNAHGFDVVTLYVRDGDQWNLVPRFGSVEDKEDEEHDLLTVSGGADCVLHDFRLLKGAGTQPARIVLADREIKESYADADTVHFTYYELAKNEDGVPGWPALYFKKLKTSVAKGKYCDVNDALNKELHLGVTGHFGG</sequence>
<evidence type="ECO:0000256" key="1">
    <source>
        <dbReference type="SAM" id="SignalP"/>
    </source>
</evidence>